<dbReference type="SUPFAM" id="SSF56112">
    <property type="entry name" value="Protein kinase-like (PK-like)"/>
    <property type="match status" value="1"/>
</dbReference>
<dbReference type="Proteomes" id="UP000792457">
    <property type="component" value="Unassembled WGS sequence"/>
</dbReference>
<sequence>MSRILFLTYDPAQRITAEDALRHEYFKEAPVAIKPDMFPTWPAKSELGHRKAPASPKPPSGGREYKQLVSPHNKLDHIF</sequence>
<evidence type="ECO:0000256" key="1">
    <source>
        <dbReference type="SAM" id="MobiDB-lite"/>
    </source>
</evidence>
<dbReference type="InterPro" id="IPR011009">
    <property type="entry name" value="Kinase-like_dom_sf"/>
</dbReference>
<accession>A0A8K0KWZ7</accession>
<gene>
    <name evidence="2" type="ORF">J437_LFUL019294</name>
</gene>
<dbReference type="AlphaFoldDB" id="A0A8K0KWZ7"/>
<comment type="caution">
    <text evidence="2">The sequence shown here is derived from an EMBL/GenBank/DDBJ whole genome shotgun (WGS) entry which is preliminary data.</text>
</comment>
<organism evidence="2 3">
    <name type="scientific">Ladona fulva</name>
    <name type="common">Scarce chaser dragonfly</name>
    <name type="synonym">Libellula fulva</name>
    <dbReference type="NCBI Taxonomy" id="123851"/>
    <lineage>
        <taxon>Eukaryota</taxon>
        <taxon>Metazoa</taxon>
        <taxon>Ecdysozoa</taxon>
        <taxon>Arthropoda</taxon>
        <taxon>Hexapoda</taxon>
        <taxon>Insecta</taxon>
        <taxon>Pterygota</taxon>
        <taxon>Palaeoptera</taxon>
        <taxon>Odonata</taxon>
        <taxon>Epiprocta</taxon>
        <taxon>Anisoptera</taxon>
        <taxon>Libelluloidea</taxon>
        <taxon>Libellulidae</taxon>
        <taxon>Ladona</taxon>
    </lineage>
</organism>
<protein>
    <submittedName>
        <fullName evidence="2">Uncharacterized protein</fullName>
    </submittedName>
</protein>
<proteinExistence type="predicted"/>
<keyword evidence="3" id="KW-1185">Reference proteome</keyword>
<dbReference type="Gene3D" id="1.10.510.10">
    <property type="entry name" value="Transferase(Phosphotransferase) domain 1"/>
    <property type="match status" value="1"/>
</dbReference>
<reference evidence="2" key="1">
    <citation type="submission" date="2013-04" db="EMBL/GenBank/DDBJ databases">
        <authorList>
            <person name="Qu J."/>
            <person name="Murali S.C."/>
            <person name="Bandaranaike D."/>
            <person name="Bellair M."/>
            <person name="Blankenburg K."/>
            <person name="Chao H."/>
            <person name="Dinh H."/>
            <person name="Doddapaneni H."/>
            <person name="Downs B."/>
            <person name="Dugan-Rocha S."/>
            <person name="Elkadiri S."/>
            <person name="Gnanaolivu R.D."/>
            <person name="Hernandez B."/>
            <person name="Javaid M."/>
            <person name="Jayaseelan J.C."/>
            <person name="Lee S."/>
            <person name="Li M."/>
            <person name="Ming W."/>
            <person name="Munidasa M."/>
            <person name="Muniz J."/>
            <person name="Nguyen L."/>
            <person name="Ongeri F."/>
            <person name="Osuji N."/>
            <person name="Pu L.-L."/>
            <person name="Puazo M."/>
            <person name="Qu C."/>
            <person name="Quiroz J."/>
            <person name="Raj R."/>
            <person name="Weissenberger G."/>
            <person name="Xin Y."/>
            <person name="Zou X."/>
            <person name="Han Y."/>
            <person name="Richards S."/>
            <person name="Worley K."/>
            <person name="Muzny D."/>
            <person name="Gibbs R."/>
        </authorList>
    </citation>
    <scope>NUCLEOTIDE SEQUENCE</scope>
    <source>
        <strain evidence="2">Sampled in the wild</strain>
    </source>
</reference>
<dbReference type="OrthoDB" id="647at2759"/>
<feature type="region of interest" description="Disordered" evidence="1">
    <location>
        <begin position="44"/>
        <end position="79"/>
    </location>
</feature>
<evidence type="ECO:0000313" key="2">
    <source>
        <dbReference type="EMBL" id="KAG8239623.1"/>
    </source>
</evidence>
<reference evidence="2" key="2">
    <citation type="submission" date="2017-10" db="EMBL/GenBank/DDBJ databases">
        <title>Ladona fulva Genome sequencing and assembly.</title>
        <authorList>
            <person name="Murali S."/>
            <person name="Richards S."/>
            <person name="Bandaranaike D."/>
            <person name="Bellair M."/>
            <person name="Blankenburg K."/>
            <person name="Chao H."/>
            <person name="Dinh H."/>
            <person name="Doddapaneni H."/>
            <person name="Dugan-Rocha S."/>
            <person name="Elkadiri S."/>
            <person name="Gnanaolivu R."/>
            <person name="Hernandez B."/>
            <person name="Skinner E."/>
            <person name="Javaid M."/>
            <person name="Lee S."/>
            <person name="Li M."/>
            <person name="Ming W."/>
            <person name="Munidasa M."/>
            <person name="Muniz J."/>
            <person name="Nguyen L."/>
            <person name="Hughes D."/>
            <person name="Osuji N."/>
            <person name="Pu L.-L."/>
            <person name="Puazo M."/>
            <person name="Qu C."/>
            <person name="Quiroz J."/>
            <person name="Raj R."/>
            <person name="Weissenberger G."/>
            <person name="Xin Y."/>
            <person name="Zou X."/>
            <person name="Han Y."/>
            <person name="Worley K."/>
            <person name="Muzny D."/>
            <person name="Gibbs R."/>
        </authorList>
    </citation>
    <scope>NUCLEOTIDE SEQUENCE</scope>
    <source>
        <strain evidence="2">Sampled in the wild</strain>
    </source>
</reference>
<evidence type="ECO:0000313" key="3">
    <source>
        <dbReference type="Proteomes" id="UP000792457"/>
    </source>
</evidence>
<name>A0A8K0KWZ7_LADFU</name>
<dbReference type="EMBL" id="KZ309754">
    <property type="protein sequence ID" value="KAG8239623.1"/>
    <property type="molecule type" value="Genomic_DNA"/>
</dbReference>